<feature type="transmembrane region" description="Helical" evidence="7">
    <location>
        <begin position="296"/>
        <end position="318"/>
    </location>
</feature>
<accession>A0A1H2VY06</accession>
<feature type="transmembrane region" description="Helical" evidence="7">
    <location>
        <begin position="273"/>
        <end position="290"/>
    </location>
</feature>
<keyword evidence="5 7" id="KW-1133">Transmembrane helix</keyword>
<keyword evidence="6 7" id="KW-0472">Membrane</keyword>
<evidence type="ECO:0000256" key="6">
    <source>
        <dbReference type="ARBA" id="ARBA00023136"/>
    </source>
</evidence>
<keyword evidence="3" id="KW-0813">Transport</keyword>
<feature type="domain" description="Major facilitator superfamily (MFS) profile" evidence="8">
    <location>
        <begin position="4"/>
        <end position="384"/>
    </location>
</feature>
<sequence>MPLYVWLACGMYLMNGMATVALGSVLPVFIHHYQLSYMFGSDLVFAQFVGYLVGVPLSPVLVKTRGYPAAIAMAATATGIAEIAFGALPTVWWCIAMSFINGVGMALLQATISTSLVEWFPASRAVVMSRTEAAFGLGCVITPLLASWFIRVGIWRLDFFVVGALAVLLAMVTFMTPIVQPEHHRGPIDAPTAAVNIARRSEKWLLFALFMFAILVYVGVESCVNNFFPAIFANHLHLSASAASLSVSLFWISMVIGRMATGWVIRRLPYRPYLMLATGGTLVVILAISATRLAFVAYIEACATGIFMSGIYVVTLVFANHSFPEMTALVTRLVTFFAGIGGAIVPTVFGWLITRSSTVVAVLCLGAFAAILLITIITASAFTRSRSRLSKNAVG</sequence>
<evidence type="ECO:0000256" key="4">
    <source>
        <dbReference type="ARBA" id="ARBA00022692"/>
    </source>
</evidence>
<evidence type="ECO:0000256" key="5">
    <source>
        <dbReference type="ARBA" id="ARBA00022989"/>
    </source>
</evidence>
<dbReference type="Proteomes" id="UP000182589">
    <property type="component" value="Unassembled WGS sequence"/>
</dbReference>
<dbReference type="GO" id="GO:0022857">
    <property type="term" value="F:transmembrane transporter activity"/>
    <property type="evidence" value="ECO:0007669"/>
    <property type="project" value="InterPro"/>
</dbReference>
<feature type="transmembrane region" description="Helical" evidence="7">
    <location>
        <begin position="240"/>
        <end position="261"/>
    </location>
</feature>
<feature type="transmembrane region" description="Helical" evidence="7">
    <location>
        <begin position="359"/>
        <end position="382"/>
    </location>
</feature>
<evidence type="ECO:0000256" key="7">
    <source>
        <dbReference type="SAM" id="Phobius"/>
    </source>
</evidence>
<dbReference type="Gene3D" id="1.20.1250.20">
    <property type="entry name" value="MFS general substrate transporter like domains"/>
    <property type="match status" value="2"/>
</dbReference>
<evidence type="ECO:0000256" key="2">
    <source>
        <dbReference type="ARBA" id="ARBA00008335"/>
    </source>
</evidence>
<organism evidence="9 10">
    <name type="scientific">Alicyclobacillus hesperidum</name>
    <dbReference type="NCBI Taxonomy" id="89784"/>
    <lineage>
        <taxon>Bacteria</taxon>
        <taxon>Bacillati</taxon>
        <taxon>Bacillota</taxon>
        <taxon>Bacilli</taxon>
        <taxon>Bacillales</taxon>
        <taxon>Alicyclobacillaceae</taxon>
        <taxon>Alicyclobacillus</taxon>
    </lineage>
</organism>
<feature type="transmembrane region" description="Helical" evidence="7">
    <location>
        <begin position="160"/>
        <end position="179"/>
    </location>
</feature>
<comment type="subcellular location">
    <subcellularLocation>
        <location evidence="1">Cell membrane</location>
        <topology evidence="1">Multi-pass membrane protein</topology>
    </subcellularLocation>
</comment>
<evidence type="ECO:0000313" key="10">
    <source>
        <dbReference type="Proteomes" id="UP000182589"/>
    </source>
</evidence>
<keyword evidence="10" id="KW-1185">Reference proteome</keyword>
<dbReference type="SUPFAM" id="SSF103473">
    <property type="entry name" value="MFS general substrate transporter"/>
    <property type="match status" value="1"/>
</dbReference>
<feature type="transmembrane region" description="Helical" evidence="7">
    <location>
        <begin position="43"/>
        <end position="62"/>
    </location>
</feature>
<protein>
    <submittedName>
        <fullName evidence="9">MFS transporter, FHS family, glucose/mannose:H+ symporter</fullName>
    </submittedName>
</protein>
<feature type="transmembrane region" description="Helical" evidence="7">
    <location>
        <begin position="12"/>
        <end position="31"/>
    </location>
</feature>
<dbReference type="STRING" id="89784.SAMN04489725_11262"/>
<evidence type="ECO:0000259" key="8">
    <source>
        <dbReference type="PROSITE" id="PS50850"/>
    </source>
</evidence>
<dbReference type="AlphaFoldDB" id="A0A1H2VY06"/>
<dbReference type="InterPro" id="IPR051788">
    <property type="entry name" value="MFS_Transporter"/>
</dbReference>
<dbReference type="PANTHER" id="PTHR23514">
    <property type="entry name" value="BYPASS OF STOP CODON PROTEIN 6"/>
    <property type="match status" value="1"/>
</dbReference>
<feature type="transmembrane region" description="Helical" evidence="7">
    <location>
        <begin position="330"/>
        <end position="353"/>
    </location>
</feature>
<name>A0A1H2VY06_9BACL</name>
<feature type="transmembrane region" description="Helical" evidence="7">
    <location>
        <begin position="204"/>
        <end position="220"/>
    </location>
</feature>
<dbReference type="InterPro" id="IPR036259">
    <property type="entry name" value="MFS_trans_sf"/>
</dbReference>
<gene>
    <name evidence="9" type="ORF">SAMN04489725_11262</name>
</gene>
<dbReference type="PROSITE" id="PS50850">
    <property type="entry name" value="MFS"/>
    <property type="match status" value="1"/>
</dbReference>
<dbReference type="InterPro" id="IPR011701">
    <property type="entry name" value="MFS"/>
</dbReference>
<feature type="transmembrane region" description="Helical" evidence="7">
    <location>
        <begin position="133"/>
        <end position="154"/>
    </location>
</feature>
<feature type="transmembrane region" description="Helical" evidence="7">
    <location>
        <begin position="69"/>
        <end position="93"/>
    </location>
</feature>
<feature type="transmembrane region" description="Helical" evidence="7">
    <location>
        <begin position="99"/>
        <end position="121"/>
    </location>
</feature>
<comment type="similarity">
    <text evidence="2">Belongs to the major facilitator superfamily.</text>
</comment>
<dbReference type="InterPro" id="IPR020846">
    <property type="entry name" value="MFS_dom"/>
</dbReference>
<proteinExistence type="inferred from homology"/>
<evidence type="ECO:0000256" key="3">
    <source>
        <dbReference type="ARBA" id="ARBA00022448"/>
    </source>
</evidence>
<evidence type="ECO:0000313" key="9">
    <source>
        <dbReference type="EMBL" id="SDW72864.1"/>
    </source>
</evidence>
<evidence type="ECO:0000256" key="1">
    <source>
        <dbReference type="ARBA" id="ARBA00004651"/>
    </source>
</evidence>
<dbReference type="PANTHER" id="PTHR23514:SF3">
    <property type="entry name" value="BYPASS OF STOP CODON PROTEIN 6"/>
    <property type="match status" value="1"/>
</dbReference>
<dbReference type="GO" id="GO:0005886">
    <property type="term" value="C:plasma membrane"/>
    <property type="evidence" value="ECO:0007669"/>
    <property type="project" value="UniProtKB-SubCell"/>
</dbReference>
<dbReference type="EMBL" id="FNOJ01000012">
    <property type="protein sequence ID" value="SDW72864.1"/>
    <property type="molecule type" value="Genomic_DNA"/>
</dbReference>
<dbReference type="Pfam" id="PF07690">
    <property type="entry name" value="MFS_1"/>
    <property type="match status" value="1"/>
</dbReference>
<reference evidence="10" key="1">
    <citation type="submission" date="2016-10" db="EMBL/GenBank/DDBJ databases">
        <authorList>
            <person name="Varghese N."/>
        </authorList>
    </citation>
    <scope>NUCLEOTIDE SEQUENCE [LARGE SCALE GENOMIC DNA]</scope>
    <source>
        <strain evidence="10">DSM 12489</strain>
    </source>
</reference>
<keyword evidence="4 7" id="KW-0812">Transmembrane</keyword>